<feature type="region of interest" description="Disordered" evidence="2">
    <location>
        <begin position="39"/>
        <end position="66"/>
    </location>
</feature>
<name>A0A4R6JEJ8_9ACTN</name>
<evidence type="ECO:0000256" key="1">
    <source>
        <dbReference type="ARBA" id="ARBA00007689"/>
    </source>
</evidence>
<accession>A0A4R6JEJ8</accession>
<proteinExistence type="inferred from homology"/>
<dbReference type="Gene3D" id="3.30.70.1060">
    <property type="entry name" value="Dimeric alpha+beta barrel"/>
    <property type="match status" value="1"/>
</dbReference>
<organism evidence="4 5">
    <name type="scientific">Kribbella caucasensis</name>
    <dbReference type="NCBI Taxonomy" id="2512215"/>
    <lineage>
        <taxon>Bacteria</taxon>
        <taxon>Bacillati</taxon>
        <taxon>Actinomycetota</taxon>
        <taxon>Actinomycetes</taxon>
        <taxon>Propionibacteriales</taxon>
        <taxon>Kribbellaceae</taxon>
        <taxon>Kribbella</taxon>
    </lineage>
</organism>
<evidence type="ECO:0000313" key="5">
    <source>
        <dbReference type="Proteomes" id="UP000295388"/>
    </source>
</evidence>
<dbReference type="Proteomes" id="UP000295388">
    <property type="component" value="Unassembled WGS sequence"/>
</dbReference>
<feature type="domain" description="YCII-related" evidence="3">
    <location>
        <begin position="29"/>
        <end position="94"/>
    </location>
</feature>
<evidence type="ECO:0000313" key="4">
    <source>
        <dbReference type="EMBL" id="TDO34304.1"/>
    </source>
</evidence>
<gene>
    <name evidence="4" type="ORF">EV643_12889</name>
</gene>
<dbReference type="EMBL" id="SNWQ01000028">
    <property type="protein sequence ID" value="TDO34304.1"/>
    <property type="molecule type" value="Genomic_DNA"/>
</dbReference>
<sequence>MSKYLYLYRGPATPMEDFTPEQGEEQMKAWTEWMGKAGSAITDQGNPLTPRASVRDDGSTTEPSDQNGYTIVEAADLDAARALLDGHPFLSEGKGRFAVEIFEIQPM</sequence>
<evidence type="ECO:0000259" key="3">
    <source>
        <dbReference type="Pfam" id="PF03795"/>
    </source>
</evidence>
<comment type="caution">
    <text evidence="4">The sequence shown here is derived from an EMBL/GenBank/DDBJ whole genome shotgun (WGS) entry which is preliminary data.</text>
</comment>
<dbReference type="RefSeq" id="WP_133805011.1">
    <property type="nucleotide sequence ID" value="NZ_SNWQ01000028.1"/>
</dbReference>
<dbReference type="Pfam" id="PF03795">
    <property type="entry name" value="YCII"/>
    <property type="match status" value="1"/>
</dbReference>
<protein>
    <submittedName>
        <fullName evidence="4">YCII-related domain-containing protein</fullName>
    </submittedName>
</protein>
<dbReference type="InterPro" id="IPR011008">
    <property type="entry name" value="Dimeric_a/b-barrel"/>
</dbReference>
<keyword evidence="5" id="KW-1185">Reference proteome</keyword>
<dbReference type="OrthoDB" id="3631099at2"/>
<dbReference type="InterPro" id="IPR005545">
    <property type="entry name" value="YCII"/>
</dbReference>
<evidence type="ECO:0000256" key="2">
    <source>
        <dbReference type="SAM" id="MobiDB-lite"/>
    </source>
</evidence>
<reference evidence="4 5" key="1">
    <citation type="submission" date="2019-03" db="EMBL/GenBank/DDBJ databases">
        <title>Genomic Encyclopedia of Type Strains, Phase III (KMG-III): the genomes of soil and plant-associated and newly described type strains.</title>
        <authorList>
            <person name="Whitman W."/>
        </authorList>
    </citation>
    <scope>NUCLEOTIDE SEQUENCE [LARGE SCALE GENOMIC DNA]</scope>
    <source>
        <strain evidence="4 5">VKM Ac-2527</strain>
    </source>
</reference>
<dbReference type="SUPFAM" id="SSF54909">
    <property type="entry name" value="Dimeric alpha+beta barrel"/>
    <property type="match status" value="1"/>
</dbReference>
<dbReference type="AlphaFoldDB" id="A0A4R6JEJ8"/>
<comment type="similarity">
    <text evidence="1">Belongs to the YciI family.</text>
</comment>